<dbReference type="Pfam" id="PF06081">
    <property type="entry name" value="ArAE_1"/>
    <property type="match status" value="1"/>
</dbReference>
<evidence type="ECO:0000313" key="7">
    <source>
        <dbReference type="Proteomes" id="UP000036045"/>
    </source>
</evidence>
<comment type="caution">
    <text evidence="6">The sequence shown here is derived from an EMBL/GenBank/DDBJ whole genome shotgun (WGS) entry which is preliminary data.</text>
</comment>
<sequence length="361" mass="41627">MTLGARVLKTGIAIVLALFLAQLLNAPTPVFAGISAIFAIQPTVYRSYLSIIEQVQGNIIGAIIAVIFVLSFGNNVFIIGLAAIIVITINLKLHLEKTITLSVVTLIAIMESPTDDFITFAIIRFSTVMLGILSASTVNLIFIPPKYENKLYNQLSDLSEEITKWIRLNIRHASEHSLLKNDIDKMSERLMRIDQLYILYKEERNYFKRTTLLKTRKLVIYRQMIATLKKSFQTLKKIHRYENELLSLPEDFQNIIQQQLDCLIHHHEHVMLKFIGKVKPNVVFEEGSISLDRNMLFQELMLYYKETEPSVLENEEELKQYHMMQIVSAIIEYDENVEHLDTLITSIQVHHQHEADVTIEE</sequence>
<dbReference type="PANTHER" id="PTHR30509">
    <property type="entry name" value="P-HYDROXYBENZOIC ACID EFFLUX PUMP SUBUNIT-RELATED"/>
    <property type="match status" value="1"/>
</dbReference>
<gene>
    <name evidence="6" type="ORF">ABW02_25050</name>
</gene>
<dbReference type="Proteomes" id="UP000036045">
    <property type="component" value="Unassembled WGS sequence"/>
</dbReference>
<evidence type="ECO:0000256" key="2">
    <source>
        <dbReference type="ARBA" id="ARBA00022475"/>
    </source>
</evidence>
<evidence type="ECO:0000256" key="1">
    <source>
        <dbReference type="ARBA" id="ARBA00004651"/>
    </source>
</evidence>
<comment type="subcellular location">
    <subcellularLocation>
        <location evidence="1">Cell membrane</location>
        <topology evidence="1">Multi-pass membrane protein</topology>
    </subcellularLocation>
</comment>
<name>A0A0J1HSW2_NIACI</name>
<dbReference type="RefSeq" id="WP_047944910.1">
    <property type="nucleotide sequence ID" value="NZ_CP053989.1"/>
</dbReference>
<dbReference type="GO" id="GO:0005886">
    <property type="term" value="C:plasma membrane"/>
    <property type="evidence" value="ECO:0007669"/>
    <property type="project" value="UniProtKB-SubCell"/>
</dbReference>
<keyword evidence="4" id="KW-1133">Transmembrane helix</keyword>
<dbReference type="GeneID" id="56348037"/>
<organism evidence="6 7">
    <name type="scientific">Niallia circulans</name>
    <name type="common">Bacillus circulans</name>
    <dbReference type="NCBI Taxonomy" id="1397"/>
    <lineage>
        <taxon>Bacteria</taxon>
        <taxon>Bacillati</taxon>
        <taxon>Bacillota</taxon>
        <taxon>Bacilli</taxon>
        <taxon>Bacillales</taxon>
        <taxon>Bacillaceae</taxon>
        <taxon>Niallia</taxon>
    </lineage>
</organism>
<keyword evidence="7" id="KW-1185">Reference proteome</keyword>
<protein>
    <submittedName>
        <fullName evidence="6">Membrane protein</fullName>
    </submittedName>
</protein>
<evidence type="ECO:0000256" key="5">
    <source>
        <dbReference type="ARBA" id="ARBA00023136"/>
    </source>
</evidence>
<dbReference type="OrthoDB" id="1653617at2"/>
<dbReference type="PATRIC" id="fig|1397.4.peg.4541"/>
<proteinExistence type="predicted"/>
<dbReference type="AlphaFoldDB" id="A0A0J1HSW2"/>
<keyword evidence="3" id="KW-0812">Transmembrane</keyword>
<dbReference type="PANTHER" id="PTHR30509:SF27">
    <property type="entry name" value="UPF0421 PROTEIN YGAE"/>
    <property type="match status" value="1"/>
</dbReference>
<dbReference type="EMBL" id="LDPH01000051">
    <property type="protein sequence ID" value="KLV16792.1"/>
    <property type="molecule type" value="Genomic_DNA"/>
</dbReference>
<evidence type="ECO:0000313" key="6">
    <source>
        <dbReference type="EMBL" id="KLV16792.1"/>
    </source>
</evidence>
<evidence type="ECO:0000256" key="4">
    <source>
        <dbReference type="ARBA" id="ARBA00022989"/>
    </source>
</evidence>
<keyword evidence="5" id="KW-0472">Membrane</keyword>
<evidence type="ECO:0000256" key="3">
    <source>
        <dbReference type="ARBA" id="ARBA00022692"/>
    </source>
</evidence>
<reference evidence="6 7" key="1">
    <citation type="submission" date="2015-05" db="EMBL/GenBank/DDBJ databases">
        <title>Whole genome sequence and identification of bacterial endophytes from Costus igneus.</title>
        <authorList>
            <person name="Lee Y.P."/>
            <person name="Gan H.M."/>
            <person name="Eng W."/>
            <person name="Wheatley M.S."/>
            <person name="Caraballo A."/>
            <person name="Polter S."/>
            <person name="Savka M.A."/>
            <person name="Hudson A.O."/>
        </authorList>
    </citation>
    <scope>NUCLEOTIDE SEQUENCE [LARGE SCALE GENOMIC DNA]</scope>
    <source>
        <strain evidence="6 7">RIT379</strain>
    </source>
</reference>
<keyword evidence="2" id="KW-1003">Cell membrane</keyword>
<dbReference type="InterPro" id="IPR010343">
    <property type="entry name" value="ArAE_1"/>
</dbReference>
<accession>A0A0J1HSW2</accession>